<comment type="caution">
    <text evidence="4">The sequence shown here is derived from an EMBL/GenBank/DDBJ whole genome shotgun (WGS) entry which is preliminary data.</text>
</comment>
<dbReference type="InterPro" id="IPR024161">
    <property type="entry name" value="Znf_nanos-typ"/>
</dbReference>
<keyword evidence="5" id="KW-1185">Reference proteome</keyword>
<dbReference type="PROSITE" id="PS51522">
    <property type="entry name" value="ZF_NANOS"/>
    <property type="match status" value="1"/>
</dbReference>
<keyword evidence="1" id="KW-0810">Translation regulation</keyword>
<dbReference type="GO" id="GO:0008270">
    <property type="term" value="F:zinc ion binding"/>
    <property type="evidence" value="ECO:0007669"/>
    <property type="project" value="UniProtKB-KW"/>
</dbReference>
<name>A0A921ZV91_MANSE</name>
<accession>A0A921ZV91</accession>
<dbReference type="InterPro" id="IPR008705">
    <property type="entry name" value="Nanos/Xcar2"/>
</dbReference>
<dbReference type="GO" id="GO:0006417">
    <property type="term" value="P:regulation of translation"/>
    <property type="evidence" value="ECO:0007669"/>
    <property type="project" value="UniProtKB-UniRule"/>
</dbReference>
<dbReference type="GO" id="GO:0003723">
    <property type="term" value="F:RNA binding"/>
    <property type="evidence" value="ECO:0007669"/>
    <property type="project" value="UniProtKB-UniRule"/>
</dbReference>
<feature type="compositionally biased region" description="Polar residues" evidence="2">
    <location>
        <begin position="31"/>
        <end position="51"/>
    </location>
</feature>
<reference evidence="4" key="2">
    <citation type="submission" date="2020-12" db="EMBL/GenBank/DDBJ databases">
        <authorList>
            <person name="Kanost M."/>
        </authorList>
    </citation>
    <scope>NUCLEOTIDE SEQUENCE</scope>
</reference>
<evidence type="ECO:0000313" key="5">
    <source>
        <dbReference type="Proteomes" id="UP000791440"/>
    </source>
</evidence>
<keyword evidence="1" id="KW-0863">Zinc-finger</keyword>
<keyword evidence="1" id="KW-0694">RNA-binding</keyword>
<dbReference type="EMBL" id="JH669334">
    <property type="protein sequence ID" value="KAG6465030.1"/>
    <property type="molecule type" value="Genomic_DNA"/>
</dbReference>
<organism evidence="4 5">
    <name type="scientific">Manduca sexta</name>
    <name type="common">Tobacco hawkmoth</name>
    <name type="synonym">Tobacco hornworm</name>
    <dbReference type="NCBI Taxonomy" id="7130"/>
    <lineage>
        <taxon>Eukaryota</taxon>
        <taxon>Metazoa</taxon>
        <taxon>Ecdysozoa</taxon>
        <taxon>Arthropoda</taxon>
        <taxon>Hexapoda</taxon>
        <taxon>Insecta</taxon>
        <taxon>Pterygota</taxon>
        <taxon>Neoptera</taxon>
        <taxon>Endopterygota</taxon>
        <taxon>Lepidoptera</taxon>
        <taxon>Glossata</taxon>
        <taxon>Ditrysia</taxon>
        <taxon>Bombycoidea</taxon>
        <taxon>Sphingidae</taxon>
        <taxon>Sphinginae</taxon>
        <taxon>Sphingini</taxon>
        <taxon>Manduca</taxon>
    </lineage>
</organism>
<keyword evidence="1" id="KW-0479">Metal-binding</keyword>
<feature type="domain" description="Nanos-type" evidence="3">
    <location>
        <begin position="191"/>
        <end position="248"/>
    </location>
</feature>
<proteinExistence type="inferred from homology"/>
<dbReference type="Proteomes" id="UP000791440">
    <property type="component" value="Unassembled WGS sequence"/>
</dbReference>
<dbReference type="PANTHER" id="PTHR12887">
    <property type="entry name" value="NANOS PROTEIN"/>
    <property type="match status" value="1"/>
</dbReference>
<keyword evidence="1" id="KW-0862">Zinc</keyword>
<evidence type="ECO:0000256" key="2">
    <source>
        <dbReference type="SAM" id="MobiDB-lite"/>
    </source>
</evidence>
<evidence type="ECO:0000313" key="4">
    <source>
        <dbReference type="EMBL" id="KAG6465030.1"/>
    </source>
</evidence>
<sequence>MYPTKAVMDYMSEMNRLFPRNEINDVYRPSHTLSPFTQTTPVKSSSSTESTPPDIYPEITPTPRDYDTPYIVRRQRPIIGRRLMTDTPTLDQTPKSPKSNDYNIWQYDETLQNYAEQRSRAFYELFPSEKKVFEFQTPVKNPDWNVSPNKLTVSPSSIPNLNLTPYSPSPCNISTPVYIPSTSKYPDRPKVCTFCRKNGETPLVYTTHTVKQMVGEKNIVSCPILRSHVCSTCGASGDDAHTITYCPVLRNSNNGCPLQSTTITLKNTRVKSNGKRRY</sequence>
<comment type="similarity">
    <text evidence="1">Belongs to the nanos family.</text>
</comment>
<dbReference type="AlphaFoldDB" id="A0A921ZV91"/>
<gene>
    <name evidence="4" type="ORF">O3G_MSEX014891</name>
</gene>
<feature type="region of interest" description="Disordered" evidence="2">
    <location>
        <begin position="29"/>
        <end position="67"/>
    </location>
</feature>
<reference evidence="4" key="1">
    <citation type="journal article" date="2016" name="Insect Biochem. Mol. Biol.">
        <title>Multifaceted biological insights from a draft genome sequence of the tobacco hornworm moth, Manduca sexta.</title>
        <authorList>
            <person name="Kanost M.R."/>
            <person name="Arrese E.L."/>
            <person name="Cao X."/>
            <person name="Chen Y.R."/>
            <person name="Chellapilla S."/>
            <person name="Goldsmith M.R."/>
            <person name="Grosse-Wilde E."/>
            <person name="Heckel D.G."/>
            <person name="Herndon N."/>
            <person name="Jiang H."/>
            <person name="Papanicolaou A."/>
            <person name="Qu J."/>
            <person name="Soulages J.L."/>
            <person name="Vogel H."/>
            <person name="Walters J."/>
            <person name="Waterhouse R.M."/>
            <person name="Ahn S.J."/>
            <person name="Almeida F.C."/>
            <person name="An C."/>
            <person name="Aqrawi P."/>
            <person name="Bretschneider A."/>
            <person name="Bryant W.B."/>
            <person name="Bucks S."/>
            <person name="Chao H."/>
            <person name="Chevignon G."/>
            <person name="Christen J.M."/>
            <person name="Clarke D.F."/>
            <person name="Dittmer N.T."/>
            <person name="Ferguson L.C.F."/>
            <person name="Garavelou S."/>
            <person name="Gordon K.H.J."/>
            <person name="Gunaratna R.T."/>
            <person name="Han Y."/>
            <person name="Hauser F."/>
            <person name="He Y."/>
            <person name="Heidel-Fischer H."/>
            <person name="Hirsh A."/>
            <person name="Hu Y."/>
            <person name="Jiang H."/>
            <person name="Kalra D."/>
            <person name="Klinner C."/>
            <person name="Konig C."/>
            <person name="Kovar C."/>
            <person name="Kroll A.R."/>
            <person name="Kuwar S.S."/>
            <person name="Lee S.L."/>
            <person name="Lehman R."/>
            <person name="Li K."/>
            <person name="Li Z."/>
            <person name="Liang H."/>
            <person name="Lovelace S."/>
            <person name="Lu Z."/>
            <person name="Mansfield J.H."/>
            <person name="McCulloch K.J."/>
            <person name="Mathew T."/>
            <person name="Morton B."/>
            <person name="Muzny D.M."/>
            <person name="Neunemann D."/>
            <person name="Ongeri F."/>
            <person name="Pauchet Y."/>
            <person name="Pu L.L."/>
            <person name="Pyrousis I."/>
            <person name="Rao X.J."/>
            <person name="Redding A."/>
            <person name="Roesel C."/>
            <person name="Sanchez-Gracia A."/>
            <person name="Schaack S."/>
            <person name="Shukla A."/>
            <person name="Tetreau G."/>
            <person name="Wang Y."/>
            <person name="Xiong G.H."/>
            <person name="Traut W."/>
            <person name="Walsh T.K."/>
            <person name="Worley K.C."/>
            <person name="Wu D."/>
            <person name="Wu W."/>
            <person name="Wu Y.Q."/>
            <person name="Zhang X."/>
            <person name="Zou Z."/>
            <person name="Zucker H."/>
            <person name="Briscoe A.D."/>
            <person name="Burmester T."/>
            <person name="Clem R.J."/>
            <person name="Feyereisen R."/>
            <person name="Grimmelikhuijzen C.J.P."/>
            <person name="Hamodrakas S.J."/>
            <person name="Hansson B.S."/>
            <person name="Huguet E."/>
            <person name="Jermiin L.S."/>
            <person name="Lan Q."/>
            <person name="Lehman H.K."/>
            <person name="Lorenzen M."/>
            <person name="Merzendorfer H."/>
            <person name="Michalopoulos I."/>
            <person name="Morton D.B."/>
            <person name="Muthukrishnan S."/>
            <person name="Oakeshott J.G."/>
            <person name="Palmer W."/>
            <person name="Park Y."/>
            <person name="Passarelli A.L."/>
            <person name="Rozas J."/>
            <person name="Schwartz L.M."/>
            <person name="Smith W."/>
            <person name="Southgate A."/>
            <person name="Vilcinskas A."/>
            <person name="Vogt R."/>
            <person name="Wang P."/>
            <person name="Werren J."/>
            <person name="Yu X.Q."/>
            <person name="Zhou J.J."/>
            <person name="Brown S.J."/>
            <person name="Scherer S.E."/>
            <person name="Richards S."/>
            <person name="Blissard G.W."/>
        </authorList>
    </citation>
    <scope>NUCLEOTIDE SEQUENCE</scope>
</reference>
<evidence type="ECO:0000256" key="1">
    <source>
        <dbReference type="PROSITE-ProRule" id="PRU00855"/>
    </source>
</evidence>
<dbReference type="Pfam" id="PF05741">
    <property type="entry name" value="zf-nanos"/>
    <property type="match status" value="1"/>
</dbReference>
<evidence type="ECO:0000259" key="3">
    <source>
        <dbReference type="PROSITE" id="PS51522"/>
    </source>
</evidence>
<protein>
    <recommendedName>
        <fullName evidence="3">Nanos-type domain-containing protein</fullName>
    </recommendedName>
</protein>